<dbReference type="WBParaSite" id="ACRNAN_Path_55.g208.t1">
    <property type="protein sequence ID" value="ACRNAN_Path_55.g208.t1"/>
    <property type="gene ID" value="ACRNAN_Path_55.g208"/>
</dbReference>
<dbReference type="SUPFAM" id="SSF55469">
    <property type="entry name" value="FMN-dependent nitroreductase-like"/>
    <property type="match status" value="1"/>
</dbReference>
<evidence type="ECO:0000313" key="5">
    <source>
        <dbReference type="WBParaSite" id="ACRNAN_Path_55.g208.t1"/>
    </source>
</evidence>
<dbReference type="Gene3D" id="3.40.109.10">
    <property type="entry name" value="NADH Oxidase"/>
    <property type="match status" value="1"/>
</dbReference>
<dbReference type="Proteomes" id="UP000887540">
    <property type="component" value="Unplaced"/>
</dbReference>
<accession>A0A914C8C9</accession>
<dbReference type="InterPro" id="IPR015590">
    <property type="entry name" value="Aldehyde_DH_dom"/>
</dbReference>
<dbReference type="Gene3D" id="3.40.605.10">
    <property type="entry name" value="Aldehyde Dehydrogenase, Chain A, domain 1"/>
    <property type="match status" value="1"/>
</dbReference>
<protein>
    <submittedName>
        <fullName evidence="5">Aldehyde dehydrogenase domain-containing protein</fullName>
    </submittedName>
</protein>
<dbReference type="GO" id="GO:0140616">
    <property type="term" value="F:iodotyrosine deiodinase activity"/>
    <property type="evidence" value="ECO:0007669"/>
    <property type="project" value="UniProtKB-ARBA"/>
</dbReference>
<dbReference type="InterPro" id="IPR000415">
    <property type="entry name" value="Nitroreductase-like"/>
</dbReference>
<keyword evidence="4" id="KW-1185">Reference proteome</keyword>
<dbReference type="PANTHER" id="PTHR11699">
    <property type="entry name" value="ALDEHYDE DEHYDROGENASE-RELATED"/>
    <property type="match status" value="1"/>
</dbReference>
<evidence type="ECO:0000313" key="4">
    <source>
        <dbReference type="Proteomes" id="UP000887540"/>
    </source>
</evidence>
<dbReference type="FunFam" id="3.40.605.10:FF:000050">
    <property type="entry name" value="Aldehyde dehydrogenase, mitochondrial"/>
    <property type="match status" value="1"/>
</dbReference>
<dbReference type="AlphaFoldDB" id="A0A914C8C9"/>
<name>A0A914C8C9_9BILA</name>
<evidence type="ECO:0000256" key="1">
    <source>
        <dbReference type="SAM" id="MobiDB-lite"/>
    </source>
</evidence>
<feature type="region of interest" description="Disordered" evidence="1">
    <location>
        <begin position="1"/>
        <end position="23"/>
    </location>
</feature>
<feature type="domain" description="Nitroreductase" evidence="3">
    <location>
        <begin position="78"/>
        <end position="242"/>
    </location>
</feature>
<organism evidence="4 5">
    <name type="scientific">Acrobeloides nanus</name>
    <dbReference type="NCBI Taxonomy" id="290746"/>
    <lineage>
        <taxon>Eukaryota</taxon>
        <taxon>Metazoa</taxon>
        <taxon>Ecdysozoa</taxon>
        <taxon>Nematoda</taxon>
        <taxon>Chromadorea</taxon>
        <taxon>Rhabditida</taxon>
        <taxon>Tylenchina</taxon>
        <taxon>Cephalobomorpha</taxon>
        <taxon>Cephaloboidea</taxon>
        <taxon>Cephalobidae</taxon>
        <taxon>Acrobeloides</taxon>
    </lineage>
</organism>
<evidence type="ECO:0000259" key="2">
    <source>
        <dbReference type="Pfam" id="PF00171"/>
    </source>
</evidence>
<reference evidence="5" key="1">
    <citation type="submission" date="2022-11" db="UniProtKB">
        <authorList>
            <consortium name="WormBaseParasite"/>
        </authorList>
    </citation>
    <scope>IDENTIFICATION</scope>
</reference>
<dbReference type="InterPro" id="IPR016162">
    <property type="entry name" value="Ald_DH_N"/>
</dbReference>
<sequence>MFTPKPNPKQLKNPSFTDKSKPVKKKEFVDKEVGDSFDVVDDHDDFYTAKEIPYIGVSYSEAEMLKRSQLFYESMKLRRSVRTFSSQQIPLKLIQNLIKTAGSAPSGANLQPWTFCVVGTDVIKRKIREIVEYEEQMNYSRRMGAKWVLDVAHLHVNWNKPYLTEAPFLIVVMKHTYQITKDDERQPTYYSEISTCIAVGVLLAAIQNAGLVTVTTTPLNAGGQIRELLQRPPNEKVVLLLPSLESYDGGKPFTHSLFGDINSAISTLRYYAGWVDKIQGKTIPVSGNYFCYTRHEPVGICGQIIPWNAPLVMLTWKWAPALACGNTVILKPAEQTPLTALYMAALSKEAGFPDGVINVVPGFGNTAGAAIANHPQINKVAFTGSTGTGKLIMKAAADSNLKRSDQKLCLGSPLGNETEGRAGCRRRSV</sequence>
<dbReference type="InterPro" id="IPR029479">
    <property type="entry name" value="Nitroreductase"/>
</dbReference>
<dbReference type="InterPro" id="IPR016161">
    <property type="entry name" value="Ald_DH/histidinol_DH"/>
</dbReference>
<dbReference type="SUPFAM" id="SSF53720">
    <property type="entry name" value="ALDH-like"/>
    <property type="match status" value="1"/>
</dbReference>
<evidence type="ECO:0000259" key="3">
    <source>
        <dbReference type="Pfam" id="PF00881"/>
    </source>
</evidence>
<proteinExistence type="predicted"/>
<dbReference type="Pfam" id="PF00881">
    <property type="entry name" value="Nitroreductase"/>
    <property type="match status" value="1"/>
</dbReference>
<dbReference type="Pfam" id="PF00171">
    <property type="entry name" value="Aldedh"/>
    <property type="match status" value="1"/>
</dbReference>
<feature type="domain" description="Aldehyde dehydrogenase" evidence="2">
    <location>
        <begin position="243"/>
        <end position="404"/>
    </location>
</feature>
<dbReference type="CDD" id="cd02144">
    <property type="entry name" value="iodotyrosine_dehalogenase"/>
    <property type="match status" value="1"/>
</dbReference>